<dbReference type="AlphaFoldDB" id="A0A2T7A7G7"/>
<reference evidence="2 3" key="1">
    <citation type="submission" date="2017-04" db="EMBL/GenBank/DDBJ databases">
        <title>Draft genome sequence of Tuber borchii Vittad., a whitish edible truffle.</title>
        <authorList>
            <consortium name="DOE Joint Genome Institute"/>
            <person name="Murat C."/>
            <person name="Kuo A."/>
            <person name="Barry K.W."/>
            <person name="Clum A."/>
            <person name="Dockter R.B."/>
            <person name="Fauchery L."/>
            <person name="Iotti M."/>
            <person name="Kohler A."/>
            <person name="Labutti K."/>
            <person name="Lindquist E.A."/>
            <person name="Lipzen A."/>
            <person name="Ohm R.A."/>
            <person name="Wang M."/>
            <person name="Grigoriev I.V."/>
            <person name="Zambonelli A."/>
            <person name="Martin F.M."/>
        </authorList>
    </citation>
    <scope>NUCLEOTIDE SEQUENCE [LARGE SCALE GENOMIC DNA]</scope>
    <source>
        <strain evidence="2 3">Tbo3840</strain>
    </source>
</reference>
<dbReference type="Proteomes" id="UP000244722">
    <property type="component" value="Unassembled WGS sequence"/>
</dbReference>
<evidence type="ECO:0000313" key="3">
    <source>
        <dbReference type="Proteomes" id="UP000244722"/>
    </source>
</evidence>
<evidence type="ECO:0000313" key="2">
    <source>
        <dbReference type="EMBL" id="PUU83686.1"/>
    </source>
</evidence>
<protein>
    <submittedName>
        <fullName evidence="2">Uncharacterized protein</fullName>
    </submittedName>
</protein>
<comment type="caution">
    <text evidence="2">The sequence shown here is derived from an EMBL/GenBank/DDBJ whole genome shotgun (WGS) entry which is preliminary data.</text>
</comment>
<gene>
    <name evidence="2" type="ORF">B9Z19DRAFT_1071906</name>
</gene>
<dbReference type="EMBL" id="NESQ01000008">
    <property type="protein sequence ID" value="PUU83686.1"/>
    <property type="molecule type" value="Genomic_DNA"/>
</dbReference>
<keyword evidence="3" id="KW-1185">Reference proteome</keyword>
<proteinExistence type="predicted"/>
<organism evidence="2 3">
    <name type="scientific">Tuber borchii</name>
    <name type="common">White truffle</name>
    <dbReference type="NCBI Taxonomy" id="42251"/>
    <lineage>
        <taxon>Eukaryota</taxon>
        <taxon>Fungi</taxon>
        <taxon>Dikarya</taxon>
        <taxon>Ascomycota</taxon>
        <taxon>Pezizomycotina</taxon>
        <taxon>Pezizomycetes</taxon>
        <taxon>Pezizales</taxon>
        <taxon>Tuberaceae</taxon>
        <taxon>Tuber</taxon>
    </lineage>
</organism>
<evidence type="ECO:0000256" key="1">
    <source>
        <dbReference type="SAM" id="MobiDB-lite"/>
    </source>
</evidence>
<sequence length="71" mass="8172">MHQLAKFPEKCIALERSCPPHRADNPTRKPSSLSRKPTSRYDTGFAGRRRRCGAMAILRLSIEPRKTCDRF</sequence>
<accession>A0A2T7A7G7</accession>
<name>A0A2T7A7G7_TUBBO</name>
<feature type="region of interest" description="Disordered" evidence="1">
    <location>
        <begin position="18"/>
        <end position="45"/>
    </location>
</feature>